<evidence type="ECO:0000313" key="2">
    <source>
        <dbReference type="Proteomes" id="UP000229132"/>
    </source>
</evidence>
<comment type="caution">
    <text evidence="1">The sequence shown here is derived from an EMBL/GenBank/DDBJ whole genome shotgun (WGS) entry which is preliminary data.</text>
</comment>
<sequence>NKAKEIYKNIKEDLIYEAEEFYSNNENLDKDINEMLLNVEEEYLNEELAEKMMDLQNLKGKKEEIEILKKINEINKRKENIKNNRFKK</sequence>
<proteinExistence type="predicted"/>
<evidence type="ECO:0000313" key="1">
    <source>
        <dbReference type="EMBL" id="PIZ86012.1"/>
    </source>
</evidence>
<dbReference type="Proteomes" id="UP000229132">
    <property type="component" value="Unassembled WGS sequence"/>
</dbReference>
<accession>A0A2J0MHW6</accession>
<organism evidence="1 2">
    <name type="scientific">Candidatus Nomurabacteria bacterium CG_4_10_14_0_2_um_filter_33_9</name>
    <dbReference type="NCBI Taxonomy" id="1974728"/>
    <lineage>
        <taxon>Bacteria</taxon>
        <taxon>Candidatus Nomuraibacteriota</taxon>
    </lineage>
</organism>
<evidence type="ECO:0008006" key="3">
    <source>
        <dbReference type="Google" id="ProtNLM"/>
    </source>
</evidence>
<gene>
    <name evidence="1" type="ORF">COX94_01360</name>
</gene>
<feature type="non-terminal residue" evidence="1">
    <location>
        <position position="1"/>
    </location>
</feature>
<reference evidence="2" key="1">
    <citation type="submission" date="2017-09" db="EMBL/GenBank/DDBJ databases">
        <title>Depth-based differentiation of microbial function through sediment-hosted aquifers and enrichment of novel symbionts in the deep terrestrial subsurface.</title>
        <authorList>
            <person name="Probst A.J."/>
            <person name="Ladd B."/>
            <person name="Jarett J.K."/>
            <person name="Geller-Mcgrath D.E."/>
            <person name="Sieber C.M.K."/>
            <person name="Emerson J.B."/>
            <person name="Anantharaman K."/>
            <person name="Thomas B.C."/>
            <person name="Malmstrom R."/>
            <person name="Stieglmeier M."/>
            <person name="Klingl A."/>
            <person name="Woyke T."/>
            <person name="Ryan C.M."/>
            <person name="Banfield J.F."/>
        </authorList>
    </citation>
    <scope>NUCLEOTIDE SEQUENCE [LARGE SCALE GENOMIC DNA]</scope>
</reference>
<protein>
    <recommendedName>
        <fullName evidence="3">DNA primase</fullName>
    </recommendedName>
</protein>
<dbReference type="AlphaFoldDB" id="A0A2J0MHW6"/>
<dbReference type="EMBL" id="PFOX01000026">
    <property type="protein sequence ID" value="PIZ86012.1"/>
    <property type="molecule type" value="Genomic_DNA"/>
</dbReference>
<name>A0A2J0MHW6_9BACT</name>